<proteinExistence type="predicted"/>
<evidence type="ECO:0000313" key="3">
    <source>
        <dbReference type="EMBL" id="PFH47315.1"/>
    </source>
</evidence>
<dbReference type="EMBL" id="KZ302119">
    <property type="protein sequence ID" value="PFH47315.1"/>
    <property type="molecule type" value="Genomic_DNA"/>
</dbReference>
<evidence type="ECO:0000313" key="4">
    <source>
        <dbReference type="Proteomes" id="UP000242287"/>
    </source>
</evidence>
<evidence type="ECO:0000256" key="1">
    <source>
        <dbReference type="SAM" id="Coils"/>
    </source>
</evidence>
<keyword evidence="4" id="KW-1185">Reference proteome</keyword>
<dbReference type="AlphaFoldDB" id="A0A2A9N8X8"/>
<reference evidence="3 4" key="1">
    <citation type="submission" date="2014-02" db="EMBL/GenBank/DDBJ databases">
        <title>Transposable element dynamics among asymbiotic and ectomycorrhizal Amanita fungi.</title>
        <authorList>
            <consortium name="DOE Joint Genome Institute"/>
            <person name="Hess J."/>
            <person name="Skrede I."/>
            <person name="Wolfe B."/>
            <person name="LaButti K."/>
            <person name="Ohm R.A."/>
            <person name="Grigoriev I.V."/>
            <person name="Pringle A."/>
        </authorList>
    </citation>
    <scope>NUCLEOTIDE SEQUENCE [LARGE SCALE GENOMIC DNA]</scope>
    <source>
        <strain evidence="3 4">SKay4041</strain>
    </source>
</reference>
<feature type="coiled-coil region" evidence="1">
    <location>
        <begin position="150"/>
        <end position="218"/>
    </location>
</feature>
<keyword evidence="1" id="KW-0175">Coiled coil</keyword>
<dbReference type="OrthoDB" id="3222645at2759"/>
<sequence>MWQEIFVDSPSLSGWCSEPTSRTDYERKIYVARYATVFNLNNFQPLLTSKSVSYSQSVPQVPPKPDALKPNDMGNRYNLRSSKGQEGQAEMQYDERNPWEEYSERVTYGSNAKAAGGSKSSEIETVRAESGWSLFSWGSNESRAQGSSEIEVLRNEVNKQARIIEQLKRNQKYSEYYNMAKQEAQRLREDRDMFQRQVKFLEADVANLRQQLKEELDKTPSVANTFYPNTADVAAGADIVNTAEMLNHDIFQFAASLADQYEQLPNADCDDQMKDISLEFGNEVNGLLTRTRGDYSSVMQTLQTCMIACCQEILNSWYPFLDQDEFLKTAYSMISYREGQAVAGPWRALLFQISDEAGDPQTVVDTIKRKMTKALEFLGWSTMDEEHTETLKSIVESTLEMHKIIQRDVISGDIEVFYPLPGEHFNPETMKDETEGGNGGSTVHCTIEMGLKKITTEKVHEGGEWVVKHQQLIILKPKVILVNS</sequence>
<name>A0A2A9N8X8_9AGAR</name>
<accession>A0A2A9N8X8</accession>
<evidence type="ECO:0000256" key="2">
    <source>
        <dbReference type="SAM" id="MobiDB-lite"/>
    </source>
</evidence>
<gene>
    <name evidence="3" type="ORF">AMATHDRAFT_50391</name>
</gene>
<protein>
    <submittedName>
        <fullName evidence="3">Uncharacterized protein</fullName>
    </submittedName>
</protein>
<dbReference type="Proteomes" id="UP000242287">
    <property type="component" value="Unassembled WGS sequence"/>
</dbReference>
<feature type="region of interest" description="Disordered" evidence="2">
    <location>
        <begin position="55"/>
        <end position="74"/>
    </location>
</feature>
<organism evidence="3 4">
    <name type="scientific">Amanita thiersii Skay4041</name>
    <dbReference type="NCBI Taxonomy" id="703135"/>
    <lineage>
        <taxon>Eukaryota</taxon>
        <taxon>Fungi</taxon>
        <taxon>Dikarya</taxon>
        <taxon>Basidiomycota</taxon>
        <taxon>Agaricomycotina</taxon>
        <taxon>Agaricomycetes</taxon>
        <taxon>Agaricomycetidae</taxon>
        <taxon>Agaricales</taxon>
        <taxon>Pluteineae</taxon>
        <taxon>Amanitaceae</taxon>
        <taxon>Amanita</taxon>
    </lineage>
</organism>